<dbReference type="EMBL" id="MJMN01000064">
    <property type="protein sequence ID" value="OMG76134.1"/>
    <property type="molecule type" value="Genomic_DNA"/>
</dbReference>
<accession>A0A1R1JKB8</accession>
<comment type="caution">
    <text evidence="2">The sequence shown here is derived from an EMBL/GenBank/DDBJ whole genome shotgun (WGS) entry which is preliminary data.</text>
</comment>
<proteinExistence type="predicted"/>
<dbReference type="SMART" id="SM00470">
    <property type="entry name" value="ParB"/>
    <property type="match status" value="1"/>
</dbReference>
<dbReference type="RefSeq" id="WP_076416163.1">
    <property type="nucleotide sequence ID" value="NZ_AP028040.1"/>
</dbReference>
<dbReference type="InterPro" id="IPR036086">
    <property type="entry name" value="ParB/Sulfiredoxin_sf"/>
</dbReference>
<protein>
    <recommendedName>
        <fullName evidence="1">ParB-like N-terminal domain-containing protein</fullName>
    </recommendedName>
</protein>
<name>A0A1R1JKB8_ALCXX</name>
<organism evidence="2 3">
    <name type="scientific">Alcaligenes xylosoxydans xylosoxydans</name>
    <name type="common">Achromobacter xylosoxidans</name>
    <dbReference type="NCBI Taxonomy" id="85698"/>
    <lineage>
        <taxon>Bacteria</taxon>
        <taxon>Pseudomonadati</taxon>
        <taxon>Pseudomonadota</taxon>
        <taxon>Betaproteobacteria</taxon>
        <taxon>Burkholderiales</taxon>
        <taxon>Alcaligenaceae</taxon>
        <taxon>Achromobacter</taxon>
    </lineage>
</organism>
<dbReference type="GO" id="GO:0071453">
    <property type="term" value="P:cellular response to oxygen levels"/>
    <property type="evidence" value="ECO:0007669"/>
    <property type="project" value="TreeGrafter"/>
</dbReference>
<dbReference type="CDD" id="cd16397">
    <property type="entry name" value="IbrB_like"/>
    <property type="match status" value="1"/>
</dbReference>
<evidence type="ECO:0000259" key="1">
    <source>
        <dbReference type="SMART" id="SM00470"/>
    </source>
</evidence>
<dbReference type="Pfam" id="PF02195">
    <property type="entry name" value="ParB_N"/>
    <property type="match status" value="1"/>
</dbReference>
<dbReference type="Gene3D" id="3.90.1530.10">
    <property type="entry name" value="Conserved hypothetical protein from pyrococcus furiosus pfu- 392566-001, ParB domain"/>
    <property type="match status" value="1"/>
</dbReference>
<dbReference type="SUPFAM" id="SSF110849">
    <property type="entry name" value="ParB/Sulfiredoxin"/>
    <property type="match status" value="1"/>
</dbReference>
<dbReference type="PANTHER" id="PTHR30083:SF1">
    <property type="entry name" value="TRANSCRIPTIONAL REGULATOR"/>
    <property type="match status" value="1"/>
</dbReference>
<dbReference type="OrthoDB" id="4536617at2"/>
<dbReference type="InterPro" id="IPR003115">
    <property type="entry name" value="ParB_N"/>
</dbReference>
<sequence length="211" mass="23941">MPHAADLTSRARLLFNELRSLPLRERIEAINQIRQCLHEHSPFAAEPVDCVLWVRGEQVQANDYNPNTVAPPEMRLLELSIDADGYTQPIVAHPDGQDGYVVVDGFHRQRVGKKKGPIRQRLHGYLPVVAIRPGRDATADRIAATIRHNRARGVHGVMPMTDIVVRLVRAGWNDADIARQLGMDPDEILRFKQVSGLPEMFLDHHYSRSWE</sequence>
<evidence type="ECO:0000313" key="2">
    <source>
        <dbReference type="EMBL" id="OMG76134.1"/>
    </source>
</evidence>
<reference evidence="2 3" key="1">
    <citation type="submission" date="2016-09" db="EMBL/GenBank/DDBJ databases">
        <title>Phylogenomics of Achromobacter.</title>
        <authorList>
            <person name="Jeukens J."/>
            <person name="Freschi L."/>
            <person name="Vincent A.T."/>
            <person name="Emond-Rheault J.-G."/>
            <person name="Kukavica-Ibrulj I."/>
            <person name="Charette S.J."/>
            <person name="Levesque R.C."/>
        </authorList>
    </citation>
    <scope>NUCLEOTIDE SEQUENCE [LARGE SCALE GENOMIC DNA]</scope>
    <source>
        <strain evidence="2 3">AUS488</strain>
    </source>
</reference>
<gene>
    <name evidence="2" type="ORF">BIZ92_17755</name>
</gene>
<dbReference type="AlphaFoldDB" id="A0A1R1JKB8"/>
<feature type="domain" description="ParB-like N-terminal" evidence="1">
    <location>
        <begin position="52"/>
        <end position="150"/>
    </location>
</feature>
<evidence type="ECO:0000313" key="3">
    <source>
        <dbReference type="Proteomes" id="UP000187251"/>
    </source>
</evidence>
<dbReference type="PANTHER" id="PTHR30083">
    <property type="entry name" value="TRANSCRIPTIONAL REGULATOR-RELATED"/>
    <property type="match status" value="1"/>
</dbReference>
<dbReference type="Proteomes" id="UP000187251">
    <property type="component" value="Unassembled WGS sequence"/>
</dbReference>